<sequence>MIGRIDDVDTRLGAVALLLVGSKADSESLHDDVAEICGELHHVHEKLDAVAAQKLNWRDAPPDDLQAALGTLAAVMAIDDHGTFDSAFWFFNVPSFA</sequence>
<dbReference type="VEuPathDB" id="FungiDB:H310_10989"/>
<proteinExistence type="predicted"/>
<name>A0A024TN11_9STRA</name>
<dbReference type="AlphaFoldDB" id="A0A024TN11"/>
<gene>
    <name evidence="1" type="ORF">H310_10989</name>
</gene>
<evidence type="ECO:0000313" key="1">
    <source>
        <dbReference type="EMBL" id="ETV95545.1"/>
    </source>
</evidence>
<organism evidence="1">
    <name type="scientific">Aphanomyces invadans</name>
    <dbReference type="NCBI Taxonomy" id="157072"/>
    <lineage>
        <taxon>Eukaryota</taxon>
        <taxon>Sar</taxon>
        <taxon>Stramenopiles</taxon>
        <taxon>Oomycota</taxon>
        <taxon>Saprolegniomycetes</taxon>
        <taxon>Saprolegniales</taxon>
        <taxon>Verrucalvaceae</taxon>
        <taxon>Aphanomyces</taxon>
    </lineage>
</organism>
<accession>A0A024TN11</accession>
<protein>
    <submittedName>
        <fullName evidence="1">Uncharacterized protein</fullName>
    </submittedName>
</protein>
<dbReference type="EMBL" id="KI913980">
    <property type="protein sequence ID" value="ETV95545.1"/>
    <property type="molecule type" value="Genomic_DNA"/>
</dbReference>
<reference evidence="1" key="1">
    <citation type="submission" date="2013-12" db="EMBL/GenBank/DDBJ databases">
        <title>The Genome Sequence of Aphanomyces invadans NJM9701.</title>
        <authorList>
            <consortium name="The Broad Institute Genomics Platform"/>
            <person name="Russ C."/>
            <person name="Tyler B."/>
            <person name="van West P."/>
            <person name="Dieguez-Uribeondo J."/>
            <person name="Young S.K."/>
            <person name="Zeng Q."/>
            <person name="Gargeya S."/>
            <person name="Fitzgerald M."/>
            <person name="Abouelleil A."/>
            <person name="Alvarado L."/>
            <person name="Chapman S.B."/>
            <person name="Gainer-Dewar J."/>
            <person name="Goldberg J."/>
            <person name="Griggs A."/>
            <person name="Gujja S."/>
            <person name="Hansen M."/>
            <person name="Howarth C."/>
            <person name="Imamovic A."/>
            <person name="Ireland A."/>
            <person name="Larimer J."/>
            <person name="McCowan C."/>
            <person name="Murphy C."/>
            <person name="Pearson M."/>
            <person name="Poon T.W."/>
            <person name="Priest M."/>
            <person name="Roberts A."/>
            <person name="Saif S."/>
            <person name="Shea T."/>
            <person name="Sykes S."/>
            <person name="Wortman J."/>
            <person name="Nusbaum C."/>
            <person name="Birren B."/>
        </authorList>
    </citation>
    <scope>NUCLEOTIDE SEQUENCE [LARGE SCALE GENOMIC DNA]</scope>
    <source>
        <strain evidence="1">NJM9701</strain>
    </source>
</reference>
<dbReference type="RefSeq" id="XP_008875738.1">
    <property type="nucleotide sequence ID" value="XM_008877516.1"/>
</dbReference>
<dbReference type="GeneID" id="20088039"/>